<accession>A0A4V2F8C2</accession>
<gene>
    <name evidence="1" type="ORF">EV209_1037</name>
</gene>
<sequence>MRKNRVQKFSLRNRITEKDREGITVEKWGPDAEIPGELWPAGGKVQAEVYGQRLAYILNGKIQGDYTIAVDEKGGISYQFNGFSVREGDGICFHVPAQSDPDYKIISIKPYRPLYMELEKRL</sequence>
<dbReference type="RefSeq" id="WP_243647493.1">
    <property type="nucleotide sequence ID" value="NZ_SGXF01000001.1"/>
</dbReference>
<proteinExistence type="predicted"/>
<dbReference type="AlphaFoldDB" id="A0A4V2F8C2"/>
<name>A0A4V2F8C2_9FIRM</name>
<protein>
    <submittedName>
        <fullName evidence="1">Uncharacterized protein</fullName>
    </submittedName>
</protein>
<dbReference type="EMBL" id="SGXF01000001">
    <property type="protein sequence ID" value="RZT02907.1"/>
    <property type="molecule type" value="Genomic_DNA"/>
</dbReference>
<evidence type="ECO:0000313" key="1">
    <source>
        <dbReference type="EMBL" id="RZT02907.1"/>
    </source>
</evidence>
<keyword evidence="2" id="KW-1185">Reference proteome</keyword>
<comment type="caution">
    <text evidence="1">The sequence shown here is derived from an EMBL/GenBank/DDBJ whole genome shotgun (WGS) entry which is preliminary data.</text>
</comment>
<reference evidence="1 2" key="1">
    <citation type="submission" date="2019-02" db="EMBL/GenBank/DDBJ databases">
        <title>Genomic Encyclopedia of Type Strains, Phase IV (KMG-IV): sequencing the most valuable type-strain genomes for metagenomic binning, comparative biology and taxonomic classification.</title>
        <authorList>
            <person name="Goeker M."/>
        </authorList>
    </citation>
    <scope>NUCLEOTIDE SEQUENCE [LARGE SCALE GENOMIC DNA]</scope>
    <source>
        <strain evidence="1 2">DSM 29486</strain>
    </source>
</reference>
<dbReference type="Proteomes" id="UP000292927">
    <property type="component" value="Unassembled WGS sequence"/>
</dbReference>
<evidence type="ECO:0000313" key="2">
    <source>
        <dbReference type="Proteomes" id="UP000292927"/>
    </source>
</evidence>
<organism evidence="1 2">
    <name type="scientific">Cuneatibacter caecimuris</name>
    <dbReference type="NCBI Taxonomy" id="1796618"/>
    <lineage>
        <taxon>Bacteria</taxon>
        <taxon>Bacillati</taxon>
        <taxon>Bacillota</taxon>
        <taxon>Clostridia</taxon>
        <taxon>Lachnospirales</taxon>
        <taxon>Lachnospiraceae</taxon>
        <taxon>Cuneatibacter</taxon>
    </lineage>
</organism>